<evidence type="ECO:0000313" key="1">
    <source>
        <dbReference type="EMBL" id="KRN15596.1"/>
    </source>
</evidence>
<evidence type="ECO:0000313" key="2">
    <source>
        <dbReference type="Proteomes" id="UP000051442"/>
    </source>
</evidence>
<dbReference type="AlphaFoldDB" id="A0A0R2ES90"/>
<dbReference type="STRING" id="1423804.FD14_GL002940"/>
<reference evidence="1 2" key="1">
    <citation type="journal article" date="2015" name="Genome Announc.">
        <title>Expanding the biotechnology potential of lactobacilli through comparative genomics of 213 strains and associated genera.</title>
        <authorList>
            <person name="Sun Z."/>
            <person name="Harris H.M."/>
            <person name="McCann A."/>
            <person name="Guo C."/>
            <person name="Argimon S."/>
            <person name="Zhang W."/>
            <person name="Yang X."/>
            <person name="Jeffery I.B."/>
            <person name="Cooney J.C."/>
            <person name="Kagawa T.F."/>
            <person name="Liu W."/>
            <person name="Song Y."/>
            <person name="Salvetti E."/>
            <person name="Wrobel A."/>
            <person name="Rasinkangas P."/>
            <person name="Parkhill J."/>
            <person name="Rea M.C."/>
            <person name="O'Sullivan O."/>
            <person name="Ritari J."/>
            <person name="Douillard F.P."/>
            <person name="Paul Ross R."/>
            <person name="Yang R."/>
            <person name="Briner A.E."/>
            <person name="Felis G.E."/>
            <person name="de Vos W.M."/>
            <person name="Barrangou R."/>
            <person name="Klaenhammer T.R."/>
            <person name="Caufield P.W."/>
            <person name="Cui Y."/>
            <person name="Zhang H."/>
            <person name="O'Toole P.W."/>
        </authorList>
    </citation>
    <scope>NUCLEOTIDE SEQUENCE [LARGE SCALE GENOMIC DNA]</scope>
    <source>
        <strain evidence="1 2">DSM 23365</strain>
    </source>
</reference>
<gene>
    <name evidence="1" type="ORF">FD14_GL002940</name>
</gene>
<dbReference type="EMBL" id="AYZM01000178">
    <property type="protein sequence ID" value="KRN15596.1"/>
    <property type="molecule type" value="Genomic_DNA"/>
</dbReference>
<dbReference type="PATRIC" id="fig|1423804.4.peg.3163"/>
<organism evidence="1 2">
    <name type="scientific">Secundilactobacillus similis DSM 23365 = JCM 2765</name>
    <dbReference type="NCBI Taxonomy" id="1423804"/>
    <lineage>
        <taxon>Bacteria</taxon>
        <taxon>Bacillati</taxon>
        <taxon>Bacillota</taxon>
        <taxon>Bacilli</taxon>
        <taxon>Lactobacillales</taxon>
        <taxon>Lactobacillaceae</taxon>
        <taxon>Secundilactobacillus</taxon>
    </lineage>
</organism>
<proteinExistence type="predicted"/>
<dbReference type="Proteomes" id="UP000051442">
    <property type="component" value="Unassembled WGS sequence"/>
</dbReference>
<dbReference type="RefSeq" id="WP_225351969.1">
    <property type="nucleotide sequence ID" value="NZ_BAABCF010000001.1"/>
</dbReference>
<sequence length="115" mass="12984">MIGLKRSERNVKQGVIIDMNDFLIAYGAQKLGKRADLAEVIYNAAKQDLKGLDDLFKDNGNARQQVFEAVGEGFIADYFGDDDPDQRQKRADALTQEAISYLGAHLRDFDDWENN</sequence>
<name>A0A0R2ES90_9LACO</name>
<accession>A0A0R2ES90</accession>
<comment type="caution">
    <text evidence="1">The sequence shown here is derived from an EMBL/GenBank/DDBJ whole genome shotgun (WGS) entry which is preliminary data.</text>
</comment>
<keyword evidence="2" id="KW-1185">Reference proteome</keyword>
<protein>
    <submittedName>
        <fullName evidence="1">Uncharacterized protein</fullName>
    </submittedName>
</protein>